<comment type="caution">
    <text evidence="2">The sequence shown here is derived from an EMBL/GenBank/DDBJ whole genome shotgun (WGS) entry which is preliminary data.</text>
</comment>
<keyword evidence="1" id="KW-0472">Membrane</keyword>
<keyword evidence="3" id="KW-1185">Reference proteome</keyword>
<accession>A0A2W1LGQ7</accession>
<keyword evidence="1" id="KW-0812">Transmembrane</keyword>
<evidence type="ECO:0000313" key="3">
    <source>
        <dbReference type="Proteomes" id="UP000249522"/>
    </source>
</evidence>
<name>A0A2W1LGQ7_9BACL</name>
<feature type="transmembrane region" description="Helical" evidence="1">
    <location>
        <begin position="12"/>
        <end position="35"/>
    </location>
</feature>
<evidence type="ECO:0000256" key="1">
    <source>
        <dbReference type="SAM" id="Phobius"/>
    </source>
</evidence>
<dbReference type="Proteomes" id="UP000249522">
    <property type="component" value="Unassembled WGS sequence"/>
</dbReference>
<dbReference type="EMBL" id="QKRB01000028">
    <property type="protein sequence ID" value="PZD97250.1"/>
    <property type="molecule type" value="Genomic_DNA"/>
</dbReference>
<evidence type="ECO:0000313" key="2">
    <source>
        <dbReference type="EMBL" id="PZD97250.1"/>
    </source>
</evidence>
<keyword evidence="1" id="KW-1133">Transmembrane helix</keyword>
<feature type="transmembrane region" description="Helical" evidence="1">
    <location>
        <begin position="41"/>
        <end position="63"/>
    </location>
</feature>
<reference evidence="2 3" key="1">
    <citation type="submission" date="2018-06" db="EMBL/GenBank/DDBJ databases">
        <title>Paenibacillus imtechensis sp. nov.</title>
        <authorList>
            <person name="Pinnaka A.K."/>
            <person name="Singh H."/>
            <person name="Kaur M."/>
        </authorList>
    </citation>
    <scope>NUCLEOTIDE SEQUENCE [LARGE SCALE GENOMIC DNA]</scope>
    <source>
        <strain evidence="2 3">SMB1</strain>
    </source>
</reference>
<gene>
    <name evidence="2" type="ORF">DNH61_02495</name>
</gene>
<organism evidence="2 3">
    <name type="scientific">Paenibacillus sambharensis</name>
    <dbReference type="NCBI Taxonomy" id="1803190"/>
    <lineage>
        <taxon>Bacteria</taxon>
        <taxon>Bacillati</taxon>
        <taxon>Bacillota</taxon>
        <taxon>Bacilli</taxon>
        <taxon>Bacillales</taxon>
        <taxon>Paenibacillaceae</taxon>
        <taxon>Paenibacillus</taxon>
    </lineage>
</organism>
<protein>
    <submittedName>
        <fullName evidence="2">Uncharacterized protein</fullName>
    </submittedName>
</protein>
<dbReference type="AlphaFoldDB" id="A0A2W1LGQ7"/>
<proteinExistence type="predicted"/>
<sequence>MKCYKEVKNIISRILFLFGLLFLTASLIFLIMSLFGGFDGIINIVWLFGILNSLIAIGVSDIINKINKQNAKE</sequence>